<evidence type="ECO:0000313" key="7">
    <source>
        <dbReference type="EMBL" id="PPK92945.1"/>
    </source>
</evidence>
<dbReference type="Proteomes" id="UP000239485">
    <property type="component" value="Unassembled WGS sequence"/>
</dbReference>
<dbReference type="PANTHER" id="PTHR43248:SF29">
    <property type="entry name" value="TRIPEPTIDYL AMINOPEPTIDASE"/>
    <property type="match status" value="1"/>
</dbReference>
<name>A0A2S6IFE6_9ACTN</name>
<protein>
    <submittedName>
        <fullName evidence="7">Alpha/beta hydrolase family protein</fullName>
    </submittedName>
</protein>
<evidence type="ECO:0000259" key="6">
    <source>
        <dbReference type="Pfam" id="PF08386"/>
    </source>
</evidence>
<dbReference type="SUPFAM" id="SSF53474">
    <property type="entry name" value="alpha/beta-Hydrolases"/>
    <property type="match status" value="1"/>
</dbReference>
<evidence type="ECO:0000256" key="1">
    <source>
        <dbReference type="ARBA" id="ARBA00010088"/>
    </source>
</evidence>
<dbReference type="InterPro" id="IPR013595">
    <property type="entry name" value="Pept_S33_TAP-like_C"/>
</dbReference>
<evidence type="ECO:0000256" key="5">
    <source>
        <dbReference type="SAM" id="SignalP"/>
    </source>
</evidence>
<reference evidence="7 8" key="1">
    <citation type="submission" date="2018-02" db="EMBL/GenBank/DDBJ databases">
        <title>Genomic Encyclopedia of Archaeal and Bacterial Type Strains, Phase II (KMG-II): from individual species to whole genera.</title>
        <authorList>
            <person name="Goeker M."/>
        </authorList>
    </citation>
    <scope>NUCLEOTIDE SEQUENCE [LARGE SCALE GENOMIC DNA]</scope>
    <source>
        <strain evidence="7 8">DSM 22857</strain>
    </source>
</reference>
<comment type="caution">
    <text evidence="7">The sequence shown here is derived from an EMBL/GenBank/DDBJ whole genome shotgun (WGS) entry which is preliminary data.</text>
</comment>
<dbReference type="EMBL" id="PTJD01000012">
    <property type="protein sequence ID" value="PPK92945.1"/>
    <property type="molecule type" value="Genomic_DNA"/>
</dbReference>
<feature type="region of interest" description="Disordered" evidence="4">
    <location>
        <begin position="30"/>
        <end position="51"/>
    </location>
</feature>
<dbReference type="PROSITE" id="PS51257">
    <property type="entry name" value="PROKAR_LIPOPROTEIN"/>
    <property type="match status" value="1"/>
</dbReference>
<feature type="compositionally biased region" description="Low complexity" evidence="4">
    <location>
        <begin position="39"/>
        <end position="48"/>
    </location>
</feature>
<gene>
    <name evidence="7" type="ORF">CLV92_112124</name>
</gene>
<feature type="domain" description="Peptidase S33 tripeptidyl aminopeptidase-like C-terminal" evidence="6">
    <location>
        <begin position="412"/>
        <end position="513"/>
    </location>
</feature>
<dbReference type="GO" id="GO:0016787">
    <property type="term" value="F:hydrolase activity"/>
    <property type="evidence" value="ECO:0007669"/>
    <property type="project" value="UniProtKB-KW"/>
</dbReference>
<dbReference type="Pfam" id="PF08386">
    <property type="entry name" value="Abhydrolase_4"/>
    <property type="match status" value="1"/>
</dbReference>
<feature type="chain" id="PRO_5038994416" evidence="5">
    <location>
        <begin position="28"/>
        <end position="514"/>
    </location>
</feature>
<comment type="similarity">
    <text evidence="1">Belongs to the peptidase S33 family.</text>
</comment>
<accession>A0A2S6IFE6</accession>
<dbReference type="PANTHER" id="PTHR43248">
    <property type="entry name" value="2-SUCCINYL-6-HYDROXY-2,4-CYCLOHEXADIENE-1-CARBOXYLATE SYNTHASE"/>
    <property type="match status" value="1"/>
</dbReference>
<organism evidence="7 8">
    <name type="scientific">Kineococcus xinjiangensis</name>
    <dbReference type="NCBI Taxonomy" id="512762"/>
    <lineage>
        <taxon>Bacteria</taxon>
        <taxon>Bacillati</taxon>
        <taxon>Actinomycetota</taxon>
        <taxon>Actinomycetes</taxon>
        <taxon>Kineosporiales</taxon>
        <taxon>Kineosporiaceae</taxon>
        <taxon>Kineococcus</taxon>
    </lineage>
</organism>
<proteinExistence type="inferred from homology"/>
<evidence type="ECO:0000256" key="4">
    <source>
        <dbReference type="SAM" id="MobiDB-lite"/>
    </source>
</evidence>
<sequence>MSERSLWWRVAAAAVVAGAVGSCSAFGDGLPEPSPPAAPSSLPAGEPASDPDLAPFYGQRLEWAPCGEGAECAQLSVPVDHADPAGPRTSVSVLRVRARGEERLGSLVLNPGGPGGSGVAYAAAADRVVTDAVRDSFDVVGFDPRGVGRSAPLQCLPPERTDAMLAADPTPDEPAEADRLAALAAELGRGCAENGGALAAHVDTESVARDLDVLRAALGDEKLTYLGKSYGTFLGAAYAELFPQRVGRLVLDGAMDPSLTSDEVNAGQAAGFERALRAYVEACLELEECPLSGTPDDGARQVRELLERLDAQPLPTGGDRELTQGLAYLGIAQPLYAESLWPQLTAALTAAERGDGGPLLALADAYAHRRPDGTYADNATSVIYAVNCLDRGDTDTRADIARDAEALEELSPTFGRFLGWSSLPCSTWPFPAKGEREPVRAPGADPILVVGTTRDSATPYEWAVGLAEQLDSGHLLTYEGDGHTAYRFGSRCVDTAVDAYLLAGELPEDGARCE</sequence>
<dbReference type="AlphaFoldDB" id="A0A2S6IFE6"/>
<keyword evidence="8" id="KW-1185">Reference proteome</keyword>
<evidence type="ECO:0000256" key="3">
    <source>
        <dbReference type="ARBA" id="ARBA00022801"/>
    </source>
</evidence>
<keyword evidence="3 7" id="KW-0378">Hydrolase</keyword>
<evidence type="ECO:0000256" key="2">
    <source>
        <dbReference type="ARBA" id="ARBA00022729"/>
    </source>
</evidence>
<dbReference type="InterPro" id="IPR051601">
    <property type="entry name" value="Serine_prot/Carboxylest_S33"/>
</dbReference>
<dbReference type="Gene3D" id="3.40.50.1820">
    <property type="entry name" value="alpha/beta hydrolase"/>
    <property type="match status" value="1"/>
</dbReference>
<dbReference type="InterPro" id="IPR029058">
    <property type="entry name" value="AB_hydrolase_fold"/>
</dbReference>
<dbReference type="RefSeq" id="WP_211291180.1">
    <property type="nucleotide sequence ID" value="NZ_PTJD01000012.1"/>
</dbReference>
<evidence type="ECO:0000313" key="8">
    <source>
        <dbReference type="Proteomes" id="UP000239485"/>
    </source>
</evidence>
<keyword evidence="2 5" id="KW-0732">Signal</keyword>
<feature type="signal peptide" evidence="5">
    <location>
        <begin position="1"/>
        <end position="27"/>
    </location>
</feature>